<evidence type="ECO:0000256" key="1">
    <source>
        <dbReference type="ARBA" id="ARBA00004123"/>
    </source>
</evidence>
<feature type="compositionally biased region" description="Gly residues" evidence="7">
    <location>
        <begin position="1"/>
        <end position="11"/>
    </location>
</feature>
<dbReference type="PANTHER" id="PTHR10373:SF38">
    <property type="entry name" value="PROTEIN PANGOLIN, ISOFORM J"/>
    <property type="match status" value="1"/>
</dbReference>
<proteinExistence type="predicted"/>
<evidence type="ECO:0000313" key="10">
    <source>
        <dbReference type="RefSeq" id="XP_022242615.1"/>
    </source>
</evidence>
<comment type="subcellular location">
    <subcellularLocation>
        <location evidence="1">Nucleus</location>
    </subcellularLocation>
</comment>
<evidence type="ECO:0000259" key="8">
    <source>
        <dbReference type="Pfam" id="PF08347"/>
    </source>
</evidence>
<dbReference type="GeneID" id="111085950"/>
<protein>
    <submittedName>
        <fullName evidence="10">Transcription factor 7-like 2</fullName>
    </submittedName>
</protein>
<dbReference type="Proteomes" id="UP000694941">
    <property type="component" value="Unplaced"/>
</dbReference>
<accession>A0ABM1SG60</accession>
<feature type="domain" description="CTNNB1 binding N-teminal" evidence="8">
    <location>
        <begin position="6"/>
        <end position="52"/>
    </location>
</feature>
<gene>
    <name evidence="10" type="primary">LOC111085950</name>
</gene>
<evidence type="ECO:0000256" key="3">
    <source>
        <dbReference type="ARBA" id="ARBA00023125"/>
    </source>
</evidence>
<dbReference type="InterPro" id="IPR027397">
    <property type="entry name" value="Catenin-bd_sf"/>
</dbReference>
<sequence length="111" mass="11618">MPHVGGGGGGDDLASSDEIKVFKDEGEEENRSSENLTDLKSSLVTEGEEEKNGQLLVSHSFPSPKIGHSSRLQESLTPAAISGKGCEPFSSIGYVVSPYPHPNGTFGPASM</sequence>
<name>A0ABM1SG60_LIMPO</name>
<feature type="region of interest" description="Disordered" evidence="7">
    <location>
        <begin position="1"/>
        <end position="72"/>
    </location>
</feature>
<evidence type="ECO:0000256" key="4">
    <source>
        <dbReference type="ARBA" id="ARBA00023159"/>
    </source>
</evidence>
<keyword evidence="6" id="KW-0539">Nucleus</keyword>
<evidence type="ECO:0000256" key="6">
    <source>
        <dbReference type="ARBA" id="ARBA00023242"/>
    </source>
</evidence>
<dbReference type="InterPro" id="IPR013558">
    <property type="entry name" value="CTNNB1-bd_N"/>
</dbReference>
<keyword evidence="3" id="KW-0238">DNA-binding</keyword>
<evidence type="ECO:0000256" key="5">
    <source>
        <dbReference type="ARBA" id="ARBA00023163"/>
    </source>
</evidence>
<feature type="compositionally biased region" description="Basic and acidic residues" evidence="7">
    <location>
        <begin position="17"/>
        <end position="32"/>
    </location>
</feature>
<dbReference type="Gene3D" id="4.10.900.10">
    <property type="entry name" value="TCF3-CBD (Catenin binding domain)"/>
    <property type="match status" value="1"/>
</dbReference>
<keyword evidence="2" id="KW-0805">Transcription regulation</keyword>
<dbReference type="PANTHER" id="PTHR10373">
    <property type="entry name" value="TRANSCRIPTION FACTOR 7 FAMILY MEMBER"/>
    <property type="match status" value="1"/>
</dbReference>
<organism evidence="9 10">
    <name type="scientific">Limulus polyphemus</name>
    <name type="common">Atlantic horseshoe crab</name>
    <dbReference type="NCBI Taxonomy" id="6850"/>
    <lineage>
        <taxon>Eukaryota</taxon>
        <taxon>Metazoa</taxon>
        <taxon>Ecdysozoa</taxon>
        <taxon>Arthropoda</taxon>
        <taxon>Chelicerata</taxon>
        <taxon>Merostomata</taxon>
        <taxon>Xiphosura</taxon>
        <taxon>Limulidae</taxon>
        <taxon>Limulus</taxon>
    </lineage>
</organism>
<evidence type="ECO:0000256" key="2">
    <source>
        <dbReference type="ARBA" id="ARBA00023015"/>
    </source>
</evidence>
<reference evidence="10" key="1">
    <citation type="submission" date="2025-08" db="UniProtKB">
        <authorList>
            <consortium name="RefSeq"/>
        </authorList>
    </citation>
    <scope>IDENTIFICATION</scope>
    <source>
        <tissue evidence="10">Muscle</tissue>
    </source>
</reference>
<dbReference type="RefSeq" id="XP_022242615.1">
    <property type="nucleotide sequence ID" value="XM_022386907.1"/>
</dbReference>
<keyword evidence="9" id="KW-1185">Reference proteome</keyword>
<dbReference type="InterPro" id="IPR024940">
    <property type="entry name" value="TCF/LEF"/>
</dbReference>
<feature type="non-terminal residue" evidence="10">
    <location>
        <position position="111"/>
    </location>
</feature>
<feature type="compositionally biased region" description="Polar residues" evidence="7">
    <location>
        <begin position="33"/>
        <end position="44"/>
    </location>
</feature>
<dbReference type="Pfam" id="PF08347">
    <property type="entry name" value="CTNNB1_binding"/>
    <property type="match status" value="1"/>
</dbReference>
<keyword evidence="5" id="KW-0804">Transcription</keyword>
<evidence type="ECO:0000256" key="7">
    <source>
        <dbReference type="SAM" id="MobiDB-lite"/>
    </source>
</evidence>
<evidence type="ECO:0000313" key="9">
    <source>
        <dbReference type="Proteomes" id="UP000694941"/>
    </source>
</evidence>
<keyword evidence="4" id="KW-0010">Activator</keyword>